<feature type="compositionally biased region" description="Acidic residues" evidence="1">
    <location>
        <begin position="1"/>
        <end position="14"/>
    </location>
</feature>
<comment type="caution">
    <text evidence="2">The sequence shown here is derived from an EMBL/GenBank/DDBJ whole genome shotgun (WGS) entry which is preliminary data.</text>
</comment>
<evidence type="ECO:0000256" key="1">
    <source>
        <dbReference type="SAM" id="MobiDB-lite"/>
    </source>
</evidence>
<name>A0A8X6I073_TRICU</name>
<organism evidence="2 3">
    <name type="scientific">Trichonephila clavata</name>
    <name type="common">Joro spider</name>
    <name type="synonym">Nephila clavata</name>
    <dbReference type="NCBI Taxonomy" id="2740835"/>
    <lineage>
        <taxon>Eukaryota</taxon>
        <taxon>Metazoa</taxon>
        <taxon>Ecdysozoa</taxon>
        <taxon>Arthropoda</taxon>
        <taxon>Chelicerata</taxon>
        <taxon>Arachnida</taxon>
        <taxon>Araneae</taxon>
        <taxon>Araneomorphae</taxon>
        <taxon>Entelegynae</taxon>
        <taxon>Araneoidea</taxon>
        <taxon>Nephilidae</taxon>
        <taxon>Trichonephila</taxon>
    </lineage>
</organism>
<dbReference type="AlphaFoldDB" id="A0A8X6I073"/>
<evidence type="ECO:0000313" key="2">
    <source>
        <dbReference type="EMBL" id="GFQ68475.1"/>
    </source>
</evidence>
<keyword evidence="3" id="KW-1185">Reference proteome</keyword>
<sequence>MSTNMEDEWEDIGSPEEQIGVSSARCLCPNFEDQRYQDDHYETKTSIEQ</sequence>
<dbReference type="Proteomes" id="UP000887116">
    <property type="component" value="Unassembled WGS sequence"/>
</dbReference>
<dbReference type="EMBL" id="BMAO01010643">
    <property type="protein sequence ID" value="GFQ68475.1"/>
    <property type="molecule type" value="Genomic_DNA"/>
</dbReference>
<dbReference type="OrthoDB" id="10311937at2759"/>
<proteinExistence type="predicted"/>
<feature type="region of interest" description="Disordered" evidence="1">
    <location>
        <begin position="1"/>
        <end position="21"/>
    </location>
</feature>
<protein>
    <submittedName>
        <fullName evidence="2">Uncharacterized protein</fullName>
    </submittedName>
</protein>
<reference evidence="2" key="1">
    <citation type="submission" date="2020-07" db="EMBL/GenBank/DDBJ databases">
        <title>Multicomponent nature underlies the extraordinary mechanical properties of spider dragline silk.</title>
        <authorList>
            <person name="Kono N."/>
            <person name="Nakamura H."/>
            <person name="Mori M."/>
            <person name="Yoshida Y."/>
            <person name="Ohtoshi R."/>
            <person name="Malay A.D."/>
            <person name="Moran D.A.P."/>
            <person name="Tomita M."/>
            <person name="Numata K."/>
            <person name="Arakawa K."/>
        </authorList>
    </citation>
    <scope>NUCLEOTIDE SEQUENCE</scope>
</reference>
<feature type="non-terminal residue" evidence="2">
    <location>
        <position position="49"/>
    </location>
</feature>
<accession>A0A8X6I073</accession>
<evidence type="ECO:0000313" key="3">
    <source>
        <dbReference type="Proteomes" id="UP000887116"/>
    </source>
</evidence>
<gene>
    <name evidence="2" type="ORF">TNCT_417371</name>
</gene>